<gene>
    <name evidence="12" type="ORF">SAMN05216221_1222</name>
</gene>
<dbReference type="PANTHER" id="PTHR15749">
    <property type="entry name" value="FANCONI-ASSOCIATED NUCLEASE 1"/>
    <property type="match status" value="1"/>
</dbReference>
<dbReference type="GO" id="GO:0046872">
    <property type="term" value="F:metal ion binding"/>
    <property type="evidence" value="ECO:0007669"/>
    <property type="project" value="UniProtKB-KW"/>
</dbReference>
<dbReference type="PANTHER" id="PTHR15749:SF4">
    <property type="entry name" value="FANCONI-ASSOCIATED NUCLEASE 1"/>
    <property type="match status" value="1"/>
</dbReference>
<dbReference type="Proteomes" id="UP000243359">
    <property type="component" value="Chromosome I"/>
</dbReference>
<dbReference type="GO" id="GO:0003676">
    <property type="term" value="F:nucleic acid binding"/>
    <property type="evidence" value="ECO:0007669"/>
    <property type="project" value="InterPro"/>
</dbReference>
<dbReference type="SMART" id="SM00990">
    <property type="entry name" value="VRR_NUC"/>
    <property type="match status" value="1"/>
</dbReference>
<accession>A0A1H1Q0R5</accession>
<evidence type="ECO:0000313" key="12">
    <source>
        <dbReference type="EMBL" id="SDS17072.1"/>
    </source>
</evidence>
<dbReference type="EMBL" id="LT629751">
    <property type="protein sequence ID" value="SDS17072.1"/>
    <property type="molecule type" value="Genomic_DNA"/>
</dbReference>
<evidence type="ECO:0000256" key="9">
    <source>
        <dbReference type="ARBA" id="ARBA00022842"/>
    </source>
</evidence>
<comment type="similarity">
    <text evidence="4">Belongs to the FAN1 family.</text>
</comment>
<proteinExistence type="inferred from homology"/>
<comment type="cofactor">
    <cofactor evidence="2">
        <name>Mn(2+)</name>
        <dbReference type="ChEBI" id="CHEBI:29035"/>
    </cofactor>
</comment>
<dbReference type="Pfam" id="PF08774">
    <property type="entry name" value="VRR_NUC"/>
    <property type="match status" value="1"/>
</dbReference>
<keyword evidence="8" id="KW-0378">Hydrolase</keyword>
<evidence type="ECO:0000256" key="1">
    <source>
        <dbReference type="ARBA" id="ARBA00000983"/>
    </source>
</evidence>
<evidence type="ECO:0000256" key="3">
    <source>
        <dbReference type="ARBA" id="ARBA00001946"/>
    </source>
</evidence>
<dbReference type="AlphaFoldDB" id="A0A1H1Q0R5"/>
<evidence type="ECO:0000256" key="4">
    <source>
        <dbReference type="ARBA" id="ARBA00005533"/>
    </source>
</evidence>
<dbReference type="Pfam" id="PF21315">
    <property type="entry name" value="FAN1_HTH"/>
    <property type="match status" value="1"/>
</dbReference>
<sequence length="556" mass="62636">MLDAYTDHRAMSAPLPPELYYLGNFRTALAWVGERYADLLSAEESSFIARFAALPLPAQALLVRMVMRKGCHFRASKLQYAEIGATHAAAATLLELGWLSDRAPLEAREVAALLRKDELLAHLPLADRRASQKKAELEAQLAALELPAQPFAAWCPGLDERLYSLQVGALCDRLRLLFFGNLSQDWSEFVLTDLGIFRYEAVPISPESRGFRCRADVDDYLFLRERRERFEAGEPVESVLDGLLDFASANPYLQSRHARLLFKLAQQLEKDGAAEAALDLYRRCAHGEARWRQIRVLEKLERHAEAHALAVQASASPHNDEEAQRLERALPRLARKLGLPAPKRRTAVAETNSQLVLARPAHGSVEHAVREHLHRAEAPVHYVENTLLCSLFGLLCWEAIFAPLPGAFFHPFHSGPVDLYSSDFYARRKPLFDACLARLDDGSYRTHVRQLHRDKFGTQSPFVFWGLLDEALLELALDCIPAAHLRACCERLLGDLRANRAGMPDLIQFHPAERRYRLIEVKGPGDRLQDNQKRWLAFAAAHGIPVEVCYVNWAAA</sequence>
<dbReference type="EC" id="3.1.4.1" evidence="5"/>
<dbReference type="InterPro" id="IPR014883">
    <property type="entry name" value="VRR_NUC"/>
</dbReference>
<dbReference type="FunFam" id="3.40.1350.10:FF:000024">
    <property type="entry name" value="Fanconi-associated nuclease"/>
    <property type="match status" value="1"/>
</dbReference>
<keyword evidence="9" id="KW-0460">Magnesium</keyword>
<name>A0A1H1Q0R5_9PSED</name>
<dbReference type="InterPro" id="IPR040603">
    <property type="entry name" value="FAN1_SAP_bact"/>
</dbReference>
<evidence type="ECO:0000313" key="13">
    <source>
        <dbReference type="Proteomes" id="UP000243359"/>
    </source>
</evidence>
<reference evidence="13" key="1">
    <citation type="submission" date="2016-10" db="EMBL/GenBank/DDBJ databases">
        <authorList>
            <person name="Varghese N."/>
            <person name="Submissions S."/>
        </authorList>
    </citation>
    <scope>NUCLEOTIDE SEQUENCE [LARGE SCALE GENOMIC DNA]</scope>
    <source>
        <strain evidence="13">KCTC 32247</strain>
    </source>
</reference>
<evidence type="ECO:0000256" key="8">
    <source>
        <dbReference type="ARBA" id="ARBA00022801"/>
    </source>
</evidence>
<organism evidence="12 13">
    <name type="scientific">Pseudomonas oryzae</name>
    <dbReference type="NCBI Taxonomy" id="1392877"/>
    <lineage>
        <taxon>Bacteria</taxon>
        <taxon>Pseudomonadati</taxon>
        <taxon>Pseudomonadota</taxon>
        <taxon>Gammaproteobacteria</taxon>
        <taxon>Pseudomonadales</taxon>
        <taxon>Pseudomonadaceae</taxon>
        <taxon>Pseudomonas</taxon>
    </lineage>
</organism>
<evidence type="ECO:0000256" key="10">
    <source>
        <dbReference type="ARBA" id="ARBA00023211"/>
    </source>
</evidence>
<protein>
    <recommendedName>
        <fullName evidence="5">phosphodiesterase I</fullName>
        <ecNumber evidence="5">3.1.4.1</ecNumber>
    </recommendedName>
</protein>
<evidence type="ECO:0000256" key="6">
    <source>
        <dbReference type="ARBA" id="ARBA00022722"/>
    </source>
</evidence>
<dbReference type="Pfam" id="PF18081">
    <property type="entry name" value="FANC_SAP"/>
    <property type="match status" value="1"/>
</dbReference>
<dbReference type="GO" id="GO:0036297">
    <property type="term" value="P:interstrand cross-link repair"/>
    <property type="evidence" value="ECO:0007669"/>
    <property type="project" value="InterPro"/>
</dbReference>
<dbReference type="Gene3D" id="3.40.1350.10">
    <property type="match status" value="1"/>
</dbReference>
<dbReference type="STRING" id="1392877.SAMN05216221_1222"/>
<keyword evidence="10" id="KW-0464">Manganese</keyword>
<dbReference type="InterPro" id="IPR049125">
    <property type="entry name" value="FAN1-like_WH"/>
</dbReference>
<evidence type="ECO:0000256" key="7">
    <source>
        <dbReference type="ARBA" id="ARBA00022723"/>
    </source>
</evidence>
<feature type="domain" description="VRR-NUC" evidence="11">
    <location>
        <begin position="439"/>
        <end position="553"/>
    </location>
</feature>
<comment type="catalytic activity">
    <reaction evidence="1">
        <text>Hydrolytically removes 5'-nucleotides successively from the 3'-hydroxy termini of 3'-hydroxy-terminated oligonucleotides.</text>
        <dbReference type="EC" id="3.1.4.1"/>
    </reaction>
</comment>
<evidence type="ECO:0000256" key="2">
    <source>
        <dbReference type="ARBA" id="ARBA00001936"/>
    </source>
</evidence>
<evidence type="ECO:0000259" key="11">
    <source>
        <dbReference type="SMART" id="SM00990"/>
    </source>
</evidence>
<evidence type="ECO:0000256" key="5">
    <source>
        <dbReference type="ARBA" id="ARBA00012029"/>
    </source>
</evidence>
<dbReference type="InterPro" id="IPR033315">
    <property type="entry name" value="Fan1-like"/>
</dbReference>
<keyword evidence="7" id="KW-0479">Metal-binding</keyword>
<comment type="cofactor">
    <cofactor evidence="3">
        <name>Mg(2+)</name>
        <dbReference type="ChEBI" id="CHEBI:18420"/>
    </cofactor>
</comment>
<dbReference type="GO" id="GO:0004528">
    <property type="term" value="F:phosphodiesterase I activity"/>
    <property type="evidence" value="ECO:0007669"/>
    <property type="project" value="UniProtKB-EC"/>
</dbReference>
<keyword evidence="13" id="KW-1185">Reference proteome</keyword>
<dbReference type="InterPro" id="IPR011856">
    <property type="entry name" value="tRNA_endonuc-like_dom_sf"/>
</dbReference>
<keyword evidence="6" id="KW-0540">Nuclease</keyword>